<dbReference type="AlphaFoldDB" id="A0A8J3GWF0"/>
<evidence type="ECO:0000256" key="2">
    <source>
        <dbReference type="ARBA" id="ARBA00022525"/>
    </source>
</evidence>
<keyword evidence="3" id="KW-0325">Glycoprotein</keyword>
<protein>
    <recommendedName>
        <fullName evidence="6">Heme peroxidase</fullName>
    </recommendedName>
</protein>
<dbReference type="GO" id="GO:0020037">
    <property type="term" value="F:heme binding"/>
    <property type="evidence" value="ECO:0007669"/>
    <property type="project" value="InterPro"/>
</dbReference>
<keyword evidence="2" id="KW-0964">Secreted</keyword>
<dbReference type="Gene3D" id="1.10.640.10">
    <property type="entry name" value="Haem peroxidase domain superfamily, animal type"/>
    <property type="match status" value="1"/>
</dbReference>
<dbReference type="GO" id="GO:0006979">
    <property type="term" value="P:response to oxidative stress"/>
    <property type="evidence" value="ECO:0007669"/>
    <property type="project" value="InterPro"/>
</dbReference>
<evidence type="ECO:0000313" key="4">
    <source>
        <dbReference type="EMBL" id="GHF45417.1"/>
    </source>
</evidence>
<dbReference type="SUPFAM" id="SSF48113">
    <property type="entry name" value="Heme-dependent peroxidases"/>
    <property type="match status" value="1"/>
</dbReference>
<name>A0A8J3GWF0_9RHOB</name>
<dbReference type="RefSeq" id="WP_189679571.1">
    <property type="nucleotide sequence ID" value="NZ_BNCJ01000003.1"/>
</dbReference>
<dbReference type="InterPro" id="IPR010255">
    <property type="entry name" value="Haem_peroxidase_sf"/>
</dbReference>
<evidence type="ECO:0008006" key="6">
    <source>
        <dbReference type="Google" id="ProtNLM"/>
    </source>
</evidence>
<dbReference type="GO" id="GO:0004601">
    <property type="term" value="F:peroxidase activity"/>
    <property type="evidence" value="ECO:0007669"/>
    <property type="project" value="InterPro"/>
</dbReference>
<evidence type="ECO:0000256" key="1">
    <source>
        <dbReference type="ARBA" id="ARBA00004613"/>
    </source>
</evidence>
<reference evidence="4" key="2">
    <citation type="submission" date="2020-09" db="EMBL/GenBank/DDBJ databases">
        <authorList>
            <person name="Sun Q."/>
            <person name="Kim S."/>
        </authorList>
    </citation>
    <scope>NUCLEOTIDE SEQUENCE</scope>
    <source>
        <strain evidence="4">KCTC 42650</strain>
    </source>
</reference>
<gene>
    <name evidence="4" type="ORF">GCM10017056_16310</name>
</gene>
<sequence>MSLTHGGGLTFVRDRQSQGANASKFWRFSLRGSEEQATLGVVFADIDTPGGEPLRAAVPDLGTQANGAVLSSILKAAASPQESRIRTFNDTANVTTSGFEHIDLYGRLGPEAMAADAGPEDGILDQLGAAMLVDSGVTHAHVIPAAYTYFGQYLAHDMSFLDWSDTAQVNGVTGAWINARNLHALSFDSLFGTAPVAGAPTSTWIDQAGASLGRATPPPAGLEETFDLPRTAPGGHHACQDARVDSNLGLAQMHVLLVRFHQQIAALLNLSPDEARVQTRRHLQAVVLTDYLPKIVPPNVYTTVKNTGRIVVTGPVGDFLVPIEFAAAVFRFGHSMVGNTYPLWTIPWPQGSYMQSQAADLNALLAYTQAGGSLPLGKVAFHWAQPWRHMVEAQNPYLSVNGVAARPISASISGMFGALKRANFPDPRDPGNLAPFNLARVTLGRGRRFGLPSGQQVATLAGGGPLSVQQFLTTRASRFPGLAGDNALCTQTPLWFYTLAEAEAHGDGRLGPVGGRVVMETILAALLKSPDSIVTEGPAGQIASDFERKVRLDPSKMNSFSLTDVVAVAYGGVD</sequence>
<dbReference type="PANTHER" id="PTHR11475">
    <property type="entry name" value="OXIDASE/PEROXIDASE"/>
    <property type="match status" value="1"/>
</dbReference>
<dbReference type="Proteomes" id="UP000626220">
    <property type="component" value="Unassembled WGS sequence"/>
</dbReference>
<keyword evidence="5" id="KW-1185">Reference proteome</keyword>
<dbReference type="InterPro" id="IPR019791">
    <property type="entry name" value="Haem_peroxidase_animal"/>
</dbReference>
<dbReference type="EMBL" id="BNCJ01000003">
    <property type="protein sequence ID" value="GHF45417.1"/>
    <property type="molecule type" value="Genomic_DNA"/>
</dbReference>
<dbReference type="InterPro" id="IPR037120">
    <property type="entry name" value="Haem_peroxidase_sf_animal"/>
</dbReference>
<dbReference type="PANTHER" id="PTHR11475:SF4">
    <property type="entry name" value="CHORION PEROXIDASE"/>
    <property type="match status" value="1"/>
</dbReference>
<comment type="caution">
    <text evidence="4">The sequence shown here is derived from an EMBL/GenBank/DDBJ whole genome shotgun (WGS) entry which is preliminary data.</text>
</comment>
<comment type="subcellular location">
    <subcellularLocation>
        <location evidence="1">Secreted</location>
    </subcellularLocation>
</comment>
<reference evidence="4" key="1">
    <citation type="journal article" date="2014" name="Int. J. Syst. Evol. Microbiol.">
        <title>Complete genome sequence of Corynebacterium casei LMG S-19264T (=DSM 44701T), isolated from a smear-ripened cheese.</title>
        <authorList>
            <consortium name="US DOE Joint Genome Institute (JGI-PGF)"/>
            <person name="Walter F."/>
            <person name="Albersmeier A."/>
            <person name="Kalinowski J."/>
            <person name="Ruckert C."/>
        </authorList>
    </citation>
    <scope>NUCLEOTIDE SEQUENCE</scope>
    <source>
        <strain evidence="4">KCTC 42650</strain>
    </source>
</reference>
<dbReference type="GO" id="GO:0005576">
    <property type="term" value="C:extracellular region"/>
    <property type="evidence" value="ECO:0007669"/>
    <property type="project" value="UniProtKB-SubCell"/>
</dbReference>
<organism evidence="4 5">
    <name type="scientific">Seohaeicola zhoushanensis</name>
    <dbReference type="NCBI Taxonomy" id="1569283"/>
    <lineage>
        <taxon>Bacteria</taxon>
        <taxon>Pseudomonadati</taxon>
        <taxon>Pseudomonadota</taxon>
        <taxon>Alphaproteobacteria</taxon>
        <taxon>Rhodobacterales</taxon>
        <taxon>Roseobacteraceae</taxon>
        <taxon>Seohaeicola</taxon>
    </lineage>
</organism>
<proteinExistence type="predicted"/>
<accession>A0A8J3GWF0</accession>
<dbReference type="Pfam" id="PF03098">
    <property type="entry name" value="An_peroxidase"/>
    <property type="match status" value="1"/>
</dbReference>
<evidence type="ECO:0000313" key="5">
    <source>
        <dbReference type="Proteomes" id="UP000626220"/>
    </source>
</evidence>
<evidence type="ECO:0000256" key="3">
    <source>
        <dbReference type="ARBA" id="ARBA00023180"/>
    </source>
</evidence>